<accession>A0A4R5PJE3</accession>
<comment type="caution">
    <text evidence="2">The sequence shown here is derived from an EMBL/GenBank/DDBJ whole genome shotgun (WGS) entry which is preliminary data.</text>
</comment>
<keyword evidence="3" id="KW-1185">Reference proteome</keyword>
<evidence type="ECO:0000256" key="1">
    <source>
        <dbReference type="SAM" id="MobiDB-lite"/>
    </source>
</evidence>
<reference evidence="2 3" key="1">
    <citation type="journal article" date="2013" name="Int. J. Syst. Evol. Microbiol.">
        <title>Hoeflea suaedae sp. nov., an endophytic bacterium isolated from the root of the halophyte Suaeda maritima.</title>
        <authorList>
            <person name="Chung E.J."/>
            <person name="Park J.A."/>
            <person name="Pramanik P."/>
            <person name="Bibi F."/>
            <person name="Jeon C.O."/>
            <person name="Chung Y.R."/>
        </authorList>
    </citation>
    <scope>NUCLEOTIDE SEQUENCE [LARGE SCALE GENOMIC DNA]</scope>
    <source>
        <strain evidence="2 3">YC6898</strain>
    </source>
</reference>
<sequence length="232" mass="25174">MAAAKRRLFSAFRISRKLILITGGFLVLLGASGTATLLFGGGFHFSKGETADMASGSCKTIYTSKFLRSGERRLVAVIRADDEKPAHRVQTGLRIARFLSESEKPDLVTIQMADMHGPESRIDIRGPMIGTEIVYAPNPNRSRATNRVWEVRYIDAKPSRMGYYFGQKISLPEDEIETVLREVEPFHGCDGDLVETAALDSGHGESSGHAEDVAGHGDEKAAADDGHGSSGH</sequence>
<evidence type="ECO:0000313" key="3">
    <source>
        <dbReference type="Proteomes" id="UP000295131"/>
    </source>
</evidence>
<dbReference type="Proteomes" id="UP000295131">
    <property type="component" value="Unassembled WGS sequence"/>
</dbReference>
<gene>
    <name evidence="2" type="ORF">E2A64_14845</name>
</gene>
<organism evidence="2 3">
    <name type="scientific">Pseudohoeflea suaedae</name>
    <dbReference type="NCBI Taxonomy" id="877384"/>
    <lineage>
        <taxon>Bacteria</taxon>
        <taxon>Pseudomonadati</taxon>
        <taxon>Pseudomonadota</taxon>
        <taxon>Alphaproteobacteria</taxon>
        <taxon>Hyphomicrobiales</taxon>
        <taxon>Rhizobiaceae</taxon>
        <taxon>Pseudohoeflea</taxon>
    </lineage>
</organism>
<dbReference type="EMBL" id="SMSI01000003">
    <property type="protein sequence ID" value="TDH34994.1"/>
    <property type="molecule type" value="Genomic_DNA"/>
</dbReference>
<protein>
    <submittedName>
        <fullName evidence="2">Uncharacterized protein</fullName>
    </submittedName>
</protein>
<proteinExistence type="predicted"/>
<evidence type="ECO:0000313" key="2">
    <source>
        <dbReference type="EMBL" id="TDH34994.1"/>
    </source>
</evidence>
<feature type="compositionally biased region" description="Basic and acidic residues" evidence="1">
    <location>
        <begin position="202"/>
        <end position="232"/>
    </location>
</feature>
<name>A0A4R5PJE3_9HYPH</name>
<feature type="region of interest" description="Disordered" evidence="1">
    <location>
        <begin position="199"/>
        <end position="232"/>
    </location>
</feature>
<dbReference type="RefSeq" id="WP_133285279.1">
    <property type="nucleotide sequence ID" value="NZ_SMSI01000003.1"/>
</dbReference>
<dbReference type="OrthoDB" id="8452149at2"/>
<dbReference type="AlphaFoldDB" id="A0A4R5PJE3"/>